<keyword evidence="1" id="KW-0812">Transmembrane</keyword>
<evidence type="ECO:0000313" key="2">
    <source>
        <dbReference type="EMBL" id="KAK3322728.1"/>
    </source>
</evidence>
<organism evidence="2 3">
    <name type="scientific">Apodospora peruviana</name>
    <dbReference type="NCBI Taxonomy" id="516989"/>
    <lineage>
        <taxon>Eukaryota</taxon>
        <taxon>Fungi</taxon>
        <taxon>Dikarya</taxon>
        <taxon>Ascomycota</taxon>
        <taxon>Pezizomycotina</taxon>
        <taxon>Sordariomycetes</taxon>
        <taxon>Sordariomycetidae</taxon>
        <taxon>Sordariales</taxon>
        <taxon>Lasiosphaeriaceae</taxon>
        <taxon>Apodospora</taxon>
    </lineage>
</organism>
<reference evidence="2" key="1">
    <citation type="journal article" date="2023" name="Mol. Phylogenet. Evol.">
        <title>Genome-scale phylogeny and comparative genomics of the fungal order Sordariales.</title>
        <authorList>
            <person name="Hensen N."/>
            <person name="Bonometti L."/>
            <person name="Westerberg I."/>
            <person name="Brannstrom I.O."/>
            <person name="Guillou S."/>
            <person name="Cros-Aarteil S."/>
            <person name="Calhoun S."/>
            <person name="Haridas S."/>
            <person name="Kuo A."/>
            <person name="Mondo S."/>
            <person name="Pangilinan J."/>
            <person name="Riley R."/>
            <person name="LaButti K."/>
            <person name="Andreopoulos B."/>
            <person name="Lipzen A."/>
            <person name="Chen C."/>
            <person name="Yan M."/>
            <person name="Daum C."/>
            <person name="Ng V."/>
            <person name="Clum A."/>
            <person name="Steindorff A."/>
            <person name="Ohm R.A."/>
            <person name="Martin F."/>
            <person name="Silar P."/>
            <person name="Natvig D.O."/>
            <person name="Lalanne C."/>
            <person name="Gautier V."/>
            <person name="Ament-Velasquez S.L."/>
            <person name="Kruys A."/>
            <person name="Hutchinson M.I."/>
            <person name="Powell A.J."/>
            <person name="Barry K."/>
            <person name="Miller A.N."/>
            <person name="Grigoriev I.V."/>
            <person name="Debuchy R."/>
            <person name="Gladieux P."/>
            <person name="Hiltunen Thoren M."/>
            <person name="Johannesson H."/>
        </authorList>
    </citation>
    <scope>NUCLEOTIDE SEQUENCE</scope>
    <source>
        <strain evidence="2">CBS 118394</strain>
    </source>
</reference>
<gene>
    <name evidence="2" type="ORF">B0H66DRAFT_473148</name>
</gene>
<keyword evidence="1" id="KW-0472">Membrane</keyword>
<feature type="transmembrane region" description="Helical" evidence="1">
    <location>
        <begin position="9"/>
        <end position="27"/>
    </location>
</feature>
<keyword evidence="3" id="KW-1185">Reference proteome</keyword>
<comment type="caution">
    <text evidence="2">The sequence shown here is derived from an EMBL/GenBank/DDBJ whole genome shotgun (WGS) entry which is preliminary data.</text>
</comment>
<keyword evidence="1" id="KW-1133">Transmembrane helix</keyword>
<evidence type="ECO:0000256" key="1">
    <source>
        <dbReference type="SAM" id="Phobius"/>
    </source>
</evidence>
<proteinExistence type="predicted"/>
<dbReference type="Proteomes" id="UP001283341">
    <property type="component" value="Unassembled WGS sequence"/>
</dbReference>
<dbReference type="AlphaFoldDB" id="A0AAE0M8R3"/>
<name>A0AAE0M8R3_9PEZI</name>
<protein>
    <submittedName>
        <fullName evidence="2">Uncharacterized protein</fullName>
    </submittedName>
</protein>
<accession>A0AAE0M8R3</accession>
<reference evidence="2" key="2">
    <citation type="submission" date="2023-06" db="EMBL/GenBank/DDBJ databases">
        <authorList>
            <consortium name="Lawrence Berkeley National Laboratory"/>
            <person name="Haridas S."/>
            <person name="Hensen N."/>
            <person name="Bonometti L."/>
            <person name="Westerberg I."/>
            <person name="Brannstrom I.O."/>
            <person name="Guillou S."/>
            <person name="Cros-Aarteil S."/>
            <person name="Calhoun S."/>
            <person name="Kuo A."/>
            <person name="Mondo S."/>
            <person name="Pangilinan J."/>
            <person name="Riley R."/>
            <person name="Labutti K."/>
            <person name="Andreopoulos B."/>
            <person name="Lipzen A."/>
            <person name="Chen C."/>
            <person name="Yanf M."/>
            <person name="Daum C."/>
            <person name="Ng V."/>
            <person name="Clum A."/>
            <person name="Steindorff A."/>
            <person name="Ohm R."/>
            <person name="Martin F."/>
            <person name="Silar P."/>
            <person name="Natvig D."/>
            <person name="Lalanne C."/>
            <person name="Gautier V."/>
            <person name="Ament-Velasquez S.L."/>
            <person name="Kruys A."/>
            <person name="Hutchinson M.I."/>
            <person name="Powell A.J."/>
            <person name="Barry K."/>
            <person name="Miller A.N."/>
            <person name="Grigoriev I.V."/>
            <person name="Debuchy R."/>
            <person name="Gladieux P."/>
            <person name="Thoren M.H."/>
            <person name="Johannesson H."/>
        </authorList>
    </citation>
    <scope>NUCLEOTIDE SEQUENCE</scope>
    <source>
        <strain evidence="2">CBS 118394</strain>
    </source>
</reference>
<sequence length="444" mass="50409">MLVRDLKRIALVVGPIVGLLLISVSLWDSQTYSSLRSQVGDLVGKPHTAAGVDPNAVGRTHHEIFSRSTPDKKYFPITFGNYTAFNPNIIPHPTRNDTWIIVSQKRRVNPDGSDPDEHSVFNVELGCNAAFFEDDADGRQPGLHCLEWPEVLPIAATSGDKCTGDIEFMGWNIGPHDARVFYGPKKPYILFGSNSRFACYGMWLQDFRLLVDWQPERFGSRGQTFRSATELQRPPQQAYGAVEKNWFLFWDKDDRIYVHYDLFPRRAFARIDSTGAAGKDVSSQAEQHDKRCMARYLPKLPKDLESIHQSTNSLRLTMCKRADASCVPNNANTFIIMLIHHKTYYDYHGEYEPYVVVFRQRNPFELYGISKKPLWIHGRQHLTGNRSDMLYVVSINWKARGQKYHGYLDDVLFLSFGIEDHKSGGMDVLAADLLLGLGLCSAGV</sequence>
<dbReference type="EMBL" id="JAUEDM010000003">
    <property type="protein sequence ID" value="KAK3322728.1"/>
    <property type="molecule type" value="Genomic_DNA"/>
</dbReference>
<evidence type="ECO:0000313" key="3">
    <source>
        <dbReference type="Proteomes" id="UP001283341"/>
    </source>
</evidence>